<organism evidence="2 3">
    <name type="scientific">Clostridium estertheticum</name>
    <dbReference type="NCBI Taxonomy" id="238834"/>
    <lineage>
        <taxon>Bacteria</taxon>
        <taxon>Bacillati</taxon>
        <taxon>Bacillota</taxon>
        <taxon>Clostridia</taxon>
        <taxon>Eubacteriales</taxon>
        <taxon>Clostridiaceae</taxon>
        <taxon>Clostridium</taxon>
    </lineage>
</organism>
<keyword evidence="2" id="KW-0614">Plasmid</keyword>
<feature type="transmembrane region" description="Helical" evidence="1">
    <location>
        <begin position="41"/>
        <end position="62"/>
    </location>
</feature>
<dbReference type="RefSeq" id="WP_216126754.1">
    <property type="nucleotide sequence ID" value="NZ_CP086240.1"/>
</dbReference>
<dbReference type="AlphaFoldDB" id="A0AA47I9U1"/>
<dbReference type="EMBL" id="CP086240">
    <property type="protein sequence ID" value="WAG63250.1"/>
    <property type="molecule type" value="Genomic_DNA"/>
</dbReference>
<gene>
    <name evidence="2" type="ORF">LL038_24805</name>
</gene>
<keyword evidence="1" id="KW-0812">Transmembrane</keyword>
<dbReference type="Proteomes" id="UP001164733">
    <property type="component" value="Plasmid pCF009-a"/>
</dbReference>
<feature type="transmembrane region" description="Helical" evidence="1">
    <location>
        <begin position="7"/>
        <end position="29"/>
    </location>
</feature>
<name>A0AA47I9U1_9CLOT</name>
<sequence>MKYKFRFPWSIFIIVFFTVQVIGYGLNIYFLKIYTIMGKGISYSLTSTIIPLVLAFLIDYIYQFYNIKKGSKV</sequence>
<accession>A0AA47I9U1</accession>
<reference evidence="2" key="1">
    <citation type="submission" date="2021-11" db="EMBL/GenBank/DDBJ databases">
        <title>Clostridia strains as spoilage organisms.</title>
        <authorList>
            <person name="Wambui J."/>
            <person name="Stevens M.J.A."/>
            <person name="Stephan R."/>
        </authorList>
    </citation>
    <scope>NUCLEOTIDE SEQUENCE</scope>
    <source>
        <strain evidence="2">CF009</strain>
        <plasmid evidence="2">pCF009-a</plasmid>
    </source>
</reference>
<evidence type="ECO:0000256" key="1">
    <source>
        <dbReference type="SAM" id="Phobius"/>
    </source>
</evidence>
<evidence type="ECO:0000313" key="3">
    <source>
        <dbReference type="Proteomes" id="UP001164733"/>
    </source>
</evidence>
<evidence type="ECO:0000313" key="2">
    <source>
        <dbReference type="EMBL" id="WAG63250.1"/>
    </source>
</evidence>
<keyword evidence="1" id="KW-0472">Membrane</keyword>
<proteinExistence type="predicted"/>
<keyword evidence="1" id="KW-1133">Transmembrane helix</keyword>
<protein>
    <submittedName>
        <fullName evidence="2">Uncharacterized protein</fullName>
    </submittedName>
</protein>
<geneLocation type="plasmid" evidence="2 3">
    <name>pCF009-a</name>
</geneLocation>